<evidence type="ECO:0000313" key="2">
    <source>
        <dbReference type="EMBL" id="OAD67932.1"/>
    </source>
</evidence>
<protein>
    <submittedName>
        <fullName evidence="2">Uncharacterized protein</fullName>
    </submittedName>
</protein>
<keyword evidence="3" id="KW-1185">Reference proteome</keyword>
<feature type="compositionally biased region" description="Polar residues" evidence="1">
    <location>
        <begin position="83"/>
        <end position="100"/>
    </location>
</feature>
<sequence length="108" mass="12023">MTAHILKYIFYGVLDQACKAATQNSAITIMKNIAFVLTVTNGWSMFYANVISKGPKQAFRELMFRSKSIASKSFDNIRFPRGNSPNKSIDNIDNTDTQSPIEEINGPA</sequence>
<proteinExistence type="predicted"/>
<reference evidence="3" key="1">
    <citation type="submission" date="2015-06" db="EMBL/GenBank/DDBJ databases">
        <title>Expansion of signal transduction pathways in fungi by whole-genome duplication.</title>
        <authorList>
            <consortium name="DOE Joint Genome Institute"/>
            <person name="Corrochano L.M."/>
            <person name="Kuo A."/>
            <person name="Marcet-Houben M."/>
            <person name="Polaino S."/>
            <person name="Salamov A."/>
            <person name="Villalobos J.M."/>
            <person name="Alvarez M.I."/>
            <person name="Avalos J."/>
            <person name="Benito E.P."/>
            <person name="Benoit I."/>
            <person name="Burger G."/>
            <person name="Camino L.P."/>
            <person name="Canovas D."/>
            <person name="Cerda-Olmedo E."/>
            <person name="Cheng J.-F."/>
            <person name="Dominguez A."/>
            <person name="Elias M."/>
            <person name="Eslava A.P."/>
            <person name="Glaser F."/>
            <person name="Grimwood J."/>
            <person name="Gutierrez G."/>
            <person name="Heitman J."/>
            <person name="Henrissat B."/>
            <person name="Iturriaga E.A."/>
            <person name="Lang B.F."/>
            <person name="Lavin J.L."/>
            <person name="Lee S."/>
            <person name="Li W."/>
            <person name="Lindquist E."/>
            <person name="Lopez-Garcia S."/>
            <person name="Luque E.M."/>
            <person name="Marcos A.T."/>
            <person name="Martin J."/>
            <person name="McCluskey K."/>
            <person name="Medina H.R."/>
            <person name="Miralles-Duran A."/>
            <person name="Miyazaki A."/>
            <person name="Munoz-Torres E."/>
            <person name="Oguiza J.A."/>
            <person name="Ohm R."/>
            <person name="Olmedo M."/>
            <person name="Orejas M."/>
            <person name="Ortiz-Castellanos L."/>
            <person name="Pisabarro A.G."/>
            <person name="Rodriguez-Romero J."/>
            <person name="Ruiz-Herrera J."/>
            <person name="Ruiz-Vazquez R."/>
            <person name="Sanz C."/>
            <person name="Schackwitz W."/>
            <person name="Schmutz J."/>
            <person name="Shahriari M."/>
            <person name="Shelest E."/>
            <person name="Silva-Franco F."/>
            <person name="Soanes D."/>
            <person name="Syed K."/>
            <person name="Tagua V.G."/>
            <person name="Talbot N.J."/>
            <person name="Thon M."/>
            <person name="De vries R.P."/>
            <person name="Wiebenga A."/>
            <person name="Yadav J.S."/>
            <person name="Braun E.L."/>
            <person name="Baker S."/>
            <person name="Garre V."/>
            <person name="Horwitz B."/>
            <person name="Torres-Martinez S."/>
            <person name="Idnurm A."/>
            <person name="Herrera-Estrella A."/>
            <person name="Gabaldon T."/>
            <person name="Grigoriev I.V."/>
        </authorList>
    </citation>
    <scope>NUCLEOTIDE SEQUENCE [LARGE SCALE GENOMIC DNA]</scope>
    <source>
        <strain evidence="3">NRRL 1555(-)</strain>
    </source>
</reference>
<evidence type="ECO:0000313" key="3">
    <source>
        <dbReference type="Proteomes" id="UP000077315"/>
    </source>
</evidence>
<accession>A0A162TED0</accession>
<organism evidence="2 3">
    <name type="scientific">Phycomyces blakesleeanus (strain ATCC 8743b / DSM 1359 / FGSC 10004 / NBRC 33097 / NRRL 1555)</name>
    <dbReference type="NCBI Taxonomy" id="763407"/>
    <lineage>
        <taxon>Eukaryota</taxon>
        <taxon>Fungi</taxon>
        <taxon>Fungi incertae sedis</taxon>
        <taxon>Mucoromycota</taxon>
        <taxon>Mucoromycotina</taxon>
        <taxon>Mucoromycetes</taxon>
        <taxon>Mucorales</taxon>
        <taxon>Phycomycetaceae</taxon>
        <taxon>Phycomyces</taxon>
    </lineage>
</organism>
<dbReference type="AlphaFoldDB" id="A0A162TED0"/>
<dbReference type="VEuPathDB" id="FungiDB:PHYBLDRAFT_68302"/>
<dbReference type="EMBL" id="KV440997">
    <property type="protein sequence ID" value="OAD67932.1"/>
    <property type="molecule type" value="Genomic_DNA"/>
</dbReference>
<evidence type="ECO:0000256" key="1">
    <source>
        <dbReference type="SAM" id="MobiDB-lite"/>
    </source>
</evidence>
<dbReference type="GeneID" id="29002832"/>
<dbReference type="Proteomes" id="UP000077315">
    <property type="component" value="Unassembled WGS sequence"/>
</dbReference>
<dbReference type="RefSeq" id="XP_018285972.1">
    <property type="nucleotide sequence ID" value="XM_018441926.1"/>
</dbReference>
<gene>
    <name evidence="2" type="ORF">PHYBLDRAFT_68302</name>
</gene>
<feature type="region of interest" description="Disordered" evidence="1">
    <location>
        <begin position="78"/>
        <end position="108"/>
    </location>
</feature>
<name>A0A162TED0_PHYB8</name>
<dbReference type="InParanoid" id="A0A162TED0"/>